<dbReference type="EMBL" id="KZ857383">
    <property type="protein sequence ID" value="RDX54837.1"/>
    <property type="molecule type" value="Genomic_DNA"/>
</dbReference>
<evidence type="ECO:0000313" key="2">
    <source>
        <dbReference type="EMBL" id="RDX54837.1"/>
    </source>
</evidence>
<protein>
    <recommendedName>
        <fullName evidence="4">N-acetyltransferase domain-containing protein</fullName>
    </recommendedName>
</protein>
<dbReference type="AlphaFoldDB" id="A0A371DQL1"/>
<evidence type="ECO:0008006" key="4">
    <source>
        <dbReference type="Google" id="ProtNLM"/>
    </source>
</evidence>
<organism evidence="2 3">
    <name type="scientific">Lentinus brumalis</name>
    <dbReference type="NCBI Taxonomy" id="2498619"/>
    <lineage>
        <taxon>Eukaryota</taxon>
        <taxon>Fungi</taxon>
        <taxon>Dikarya</taxon>
        <taxon>Basidiomycota</taxon>
        <taxon>Agaricomycotina</taxon>
        <taxon>Agaricomycetes</taxon>
        <taxon>Polyporales</taxon>
        <taxon>Polyporaceae</taxon>
        <taxon>Lentinus</taxon>
    </lineage>
</organism>
<feature type="compositionally biased region" description="Acidic residues" evidence="1">
    <location>
        <begin position="174"/>
        <end position="193"/>
    </location>
</feature>
<proteinExistence type="predicted"/>
<sequence length="193" mass="21569">MRELQQPATVCIMNVEGELRYTEGPGGVAQAGTMMPLAIGVVHIDATDPTIAHVGIGILPQFHAEESYCLQVGKLLWEELHQEVYQLSSGLLLLQAHIRSNYPHFDFLVAVYEAAGFSRYITLPEPWRTDSEIRENQIIDCEVYHRRPEGIKVGLPIPPLPPPSPSTVNRLDPDDLVEEDSYDDGDESFESDD</sequence>
<feature type="compositionally biased region" description="Pro residues" evidence="1">
    <location>
        <begin position="156"/>
        <end position="165"/>
    </location>
</feature>
<evidence type="ECO:0000313" key="3">
    <source>
        <dbReference type="Proteomes" id="UP000256964"/>
    </source>
</evidence>
<feature type="region of interest" description="Disordered" evidence="1">
    <location>
        <begin position="154"/>
        <end position="193"/>
    </location>
</feature>
<gene>
    <name evidence="2" type="ORF">OH76DRAFT_843898</name>
</gene>
<name>A0A371DQL1_9APHY</name>
<reference evidence="2 3" key="1">
    <citation type="journal article" date="2018" name="Biotechnol. Biofuels">
        <title>Integrative visual omics of the white-rot fungus Polyporus brumalis exposes the biotechnological potential of its oxidative enzymes for delignifying raw plant biomass.</title>
        <authorList>
            <person name="Miyauchi S."/>
            <person name="Rancon A."/>
            <person name="Drula E."/>
            <person name="Hage H."/>
            <person name="Chaduli D."/>
            <person name="Favel A."/>
            <person name="Grisel S."/>
            <person name="Henrissat B."/>
            <person name="Herpoel-Gimbert I."/>
            <person name="Ruiz-Duenas F.J."/>
            <person name="Chevret D."/>
            <person name="Hainaut M."/>
            <person name="Lin J."/>
            <person name="Wang M."/>
            <person name="Pangilinan J."/>
            <person name="Lipzen A."/>
            <person name="Lesage-Meessen L."/>
            <person name="Navarro D."/>
            <person name="Riley R."/>
            <person name="Grigoriev I.V."/>
            <person name="Zhou S."/>
            <person name="Raouche S."/>
            <person name="Rosso M.N."/>
        </authorList>
    </citation>
    <scope>NUCLEOTIDE SEQUENCE [LARGE SCALE GENOMIC DNA]</scope>
    <source>
        <strain evidence="2 3">BRFM 1820</strain>
    </source>
</reference>
<keyword evidence="3" id="KW-1185">Reference proteome</keyword>
<dbReference type="Proteomes" id="UP000256964">
    <property type="component" value="Unassembled WGS sequence"/>
</dbReference>
<accession>A0A371DQL1</accession>
<evidence type="ECO:0000256" key="1">
    <source>
        <dbReference type="SAM" id="MobiDB-lite"/>
    </source>
</evidence>